<dbReference type="InterPro" id="IPR027461">
    <property type="entry name" value="Carboxypeptidase_A_C_sf"/>
</dbReference>
<accession>A0AB73B9L2</accession>
<sequence>MTISPAPLTPGSRIRVVAPSVSLSFVEHRKLGHYLSHLATTRLENLGLEVTFGAHVRESDEFSTSPIRSRVSDLHEAFADPSVDGIMSVMGGFNSNELLPYLDFDLIADNPKFLCGYSDITALQNAIFAQTDLITYSGPHWSSFGMRDHSEITRRSFEHAAFGTEPIVWEPSTWFTDDQWFVAQDNRPTQPSSGWWIVQEGEAEGIAVGSNLSTFALLNGTEYRPELRDRVLFVEVTHSAGIREFRRMLESVLQQPGGDEIAALVIGRFQVESDVNHEEVDATVASIPQLRDIPVIANADFGHTNPQLTFPIGGRAQIRAAREGSRIAFTRA</sequence>
<evidence type="ECO:0000256" key="2">
    <source>
        <dbReference type="ARBA" id="ARBA00022801"/>
    </source>
</evidence>
<organism evidence="6 7">
    <name type="scientific">Corynebacterium flavescens</name>
    <dbReference type="NCBI Taxonomy" id="28028"/>
    <lineage>
        <taxon>Bacteria</taxon>
        <taxon>Bacillati</taxon>
        <taxon>Actinomycetota</taxon>
        <taxon>Actinomycetes</taxon>
        <taxon>Mycobacteriales</taxon>
        <taxon>Corynebacteriaceae</taxon>
        <taxon>Corynebacterium</taxon>
    </lineage>
</organism>
<evidence type="ECO:0000256" key="1">
    <source>
        <dbReference type="ARBA" id="ARBA00010233"/>
    </source>
</evidence>
<dbReference type="Gene3D" id="3.40.50.10740">
    <property type="entry name" value="Class I glutamine amidotransferase-like"/>
    <property type="match status" value="1"/>
</dbReference>
<gene>
    <name evidence="6" type="ORF">CFL01nite_22680</name>
</gene>
<dbReference type="Pfam" id="PF17676">
    <property type="entry name" value="Peptidase_S66C"/>
    <property type="match status" value="1"/>
</dbReference>
<dbReference type="SUPFAM" id="SSF141986">
    <property type="entry name" value="LD-carboxypeptidase A C-terminal domain-like"/>
    <property type="match status" value="1"/>
</dbReference>
<dbReference type="InterPro" id="IPR040921">
    <property type="entry name" value="Peptidase_S66C"/>
</dbReference>
<dbReference type="AlphaFoldDB" id="A0AB73B9L2"/>
<comment type="similarity">
    <text evidence="1">Belongs to the peptidase S66 family.</text>
</comment>
<dbReference type="PANTHER" id="PTHR30237">
    <property type="entry name" value="MURAMOYLTETRAPEPTIDE CARBOXYPEPTIDASE"/>
    <property type="match status" value="1"/>
</dbReference>
<evidence type="ECO:0000259" key="4">
    <source>
        <dbReference type="Pfam" id="PF02016"/>
    </source>
</evidence>
<dbReference type="GO" id="GO:0016787">
    <property type="term" value="F:hydrolase activity"/>
    <property type="evidence" value="ECO:0007669"/>
    <property type="project" value="UniProtKB-KW"/>
</dbReference>
<dbReference type="InterPro" id="IPR040449">
    <property type="entry name" value="Peptidase_S66_N"/>
</dbReference>
<dbReference type="GeneID" id="82879179"/>
<feature type="active site" description="Charge relay system" evidence="3">
    <location>
        <position position="235"/>
    </location>
</feature>
<keyword evidence="2" id="KW-0378">Hydrolase</keyword>
<name>A0AB73B9L2_CORFL</name>
<evidence type="ECO:0000256" key="3">
    <source>
        <dbReference type="PIRSR" id="PIRSR028757-1"/>
    </source>
</evidence>
<dbReference type="EMBL" id="BJNB01000051">
    <property type="protein sequence ID" value="GEB98773.1"/>
    <property type="molecule type" value="Genomic_DNA"/>
</dbReference>
<feature type="domain" description="LD-carboxypeptidase N-terminal" evidence="4">
    <location>
        <begin position="14"/>
        <end position="138"/>
    </location>
</feature>
<feature type="active site" description="Nucleophile" evidence="3">
    <location>
        <position position="118"/>
    </location>
</feature>
<dbReference type="Proteomes" id="UP000315353">
    <property type="component" value="Unassembled WGS sequence"/>
</dbReference>
<dbReference type="PANTHER" id="PTHR30237:SF6">
    <property type="entry name" value="CARBOXYPEPTIDASE YOCD-RELATED"/>
    <property type="match status" value="1"/>
</dbReference>
<evidence type="ECO:0000313" key="7">
    <source>
        <dbReference type="Proteomes" id="UP000315353"/>
    </source>
</evidence>
<dbReference type="Gene3D" id="3.50.30.60">
    <property type="entry name" value="LD-carboxypeptidase A C-terminal domain-like"/>
    <property type="match status" value="1"/>
</dbReference>
<dbReference type="Pfam" id="PF02016">
    <property type="entry name" value="Peptidase_S66"/>
    <property type="match status" value="1"/>
</dbReference>
<dbReference type="PIRSF" id="PIRSF028757">
    <property type="entry name" value="LD-carboxypeptidase"/>
    <property type="match status" value="1"/>
</dbReference>
<dbReference type="InterPro" id="IPR029062">
    <property type="entry name" value="Class_I_gatase-like"/>
</dbReference>
<protein>
    <submittedName>
        <fullName evidence="6">LD-carboxypeptidase</fullName>
    </submittedName>
</protein>
<dbReference type="RefSeq" id="WP_075728815.1">
    <property type="nucleotide sequence ID" value="NZ_BJNB01000051.1"/>
</dbReference>
<feature type="domain" description="LD-carboxypeptidase C-terminal" evidence="5">
    <location>
        <begin position="204"/>
        <end position="318"/>
    </location>
</feature>
<proteinExistence type="inferred from homology"/>
<comment type="caution">
    <text evidence="6">The sequence shown here is derived from an EMBL/GenBank/DDBJ whole genome shotgun (WGS) entry which is preliminary data.</text>
</comment>
<dbReference type="InterPro" id="IPR003507">
    <property type="entry name" value="S66_fam"/>
</dbReference>
<dbReference type="CDD" id="cd07062">
    <property type="entry name" value="Peptidase_S66_mccF_like"/>
    <property type="match status" value="1"/>
</dbReference>
<dbReference type="InterPro" id="IPR027478">
    <property type="entry name" value="LdcA_N"/>
</dbReference>
<evidence type="ECO:0000313" key="6">
    <source>
        <dbReference type="EMBL" id="GEB98773.1"/>
    </source>
</evidence>
<reference evidence="6 7" key="1">
    <citation type="submission" date="2019-06" db="EMBL/GenBank/DDBJ databases">
        <title>Whole genome shotgun sequence of Corynebacterium flavescens NBRC 14136.</title>
        <authorList>
            <person name="Hosoyama A."/>
            <person name="Uohara A."/>
            <person name="Ohji S."/>
            <person name="Ichikawa N."/>
        </authorList>
    </citation>
    <scope>NUCLEOTIDE SEQUENCE [LARGE SCALE GENOMIC DNA]</scope>
    <source>
        <strain evidence="6 7">NBRC 14136</strain>
    </source>
</reference>
<evidence type="ECO:0000259" key="5">
    <source>
        <dbReference type="Pfam" id="PF17676"/>
    </source>
</evidence>
<feature type="active site" description="Charge relay system" evidence="3">
    <location>
        <position position="303"/>
    </location>
</feature>
<dbReference type="SUPFAM" id="SSF52317">
    <property type="entry name" value="Class I glutamine amidotransferase-like"/>
    <property type="match status" value="1"/>
</dbReference>